<keyword evidence="2" id="KW-1133">Transmembrane helix</keyword>
<keyword evidence="2" id="KW-0812">Transmembrane</keyword>
<evidence type="ECO:0000256" key="2">
    <source>
        <dbReference type="SAM" id="Phobius"/>
    </source>
</evidence>
<proteinExistence type="predicted"/>
<feature type="transmembrane region" description="Helical" evidence="2">
    <location>
        <begin position="658"/>
        <end position="679"/>
    </location>
</feature>
<dbReference type="EMBL" id="DVHE01000007">
    <property type="protein sequence ID" value="HIR49812.1"/>
    <property type="molecule type" value="Genomic_DNA"/>
</dbReference>
<feature type="region of interest" description="Disordered" evidence="1">
    <location>
        <begin position="1"/>
        <end position="127"/>
    </location>
</feature>
<feature type="compositionally biased region" description="Basic and acidic residues" evidence="1">
    <location>
        <begin position="148"/>
        <end position="168"/>
    </location>
</feature>
<feature type="transmembrane region" description="Helical" evidence="2">
    <location>
        <begin position="192"/>
        <end position="211"/>
    </location>
</feature>
<feature type="region of interest" description="Disordered" evidence="1">
    <location>
        <begin position="142"/>
        <end position="169"/>
    </location>
</feature>
<feature type="transmembrane region" description="Helical" evidence="2">
    <location>
        <begin position="281"/>
        <end position="301"/>
    </location>
</feature>
<feature type="transmembrane region" description="Helical" evidence="2">
    <location>
        <begin position="256"/>
        <end position="275"/>
    </location>
</feature>
<evidence type="ECO:0000313" key="3">
    <source>
        <dbReference type="EMBL" id="HIR49812.1"/>
    </source>
</evidence>
<dbReference type="Gene3D" id="3.40.1110.10">
    <property type="entry name" value="Calcium-transporting ATPase, cytoplasmic domain N"/>
    <property type="match status" value="1"/>
</dbReference>
<feature type="compositionally biased region" description="Pro residues" evidence="1">
    <location>
        <begin position="37"/>
        <end position="61"/>
    </location>
</feature>
<name>A0A9D1DG37_9FIRM</name>
<feature type="transmembrane region" description="Helical" evidence="2">
    <location>
        <begin position="691"/>
        <end position="709"/>
    </location>
</feature>
<accession>A0A9D1DG37</accession>
<dbReference type="AlphaFoldDB" id="A0A9D1DG37"/>
<evidence type="ECO:0000256" key="1">
    <source>
        <dbReference type="SAM" id="MobiDB-lite"/>
    </source>
</evidence>
<feature type="transmembrane region" description="Helical" evidence="2">
    <location>
        <begin position="385"/>
        <end position="406"/>
    </location>
</feature>
<protein>
    <submittedName>
        <fullName evidence="3">Uncharacterized protein</fullName>
    </submittedName>
</protein>
<feature type="compositionally biased region" description="Basic and acidic residues" evidence="1">
    <location>
        <begin position="82"/>
        <end position="92"/>
    </location>
</feature>
<reference evidence="3" key="2">
    <citation type="journal article" date="2021" name="PeerJ">
        <title>Extensive microbial diversity within the chicken gut microbiome revealed by metagenomics and culture.</title>
        <authorList>
            <person name="Gilroy R."/>
            <person name="Ravi A."/>
            <person name="Getino M."/>
            <person name="Pursley I."/>
            <person name="Horton D.L."/>
            <person name="Alikhan N.F."/>
            <person name="Baker D."/>
            <person name="Gharbi K."/>
            <person name="Hall N."/>
            <person name="Watson M."/>
            <person name="Adriaenssens E.M."/>
            <person name="Foster-Nyarko E."/>
            <person name="Jarju S."/>
            <person name="Secka A."/>
            <person name="Antonio M."/>
            <person name="Oren A."/>
            <person name="Chaudhuri R.R."/>
            <person name="La Ragione R."/>
            <person name="Hildebrand F."/>
            <person name="Pallen M.J."/>
        </authorList>
    </citation>
    <scope>NUCLEOTIDE SEQUENCE</scope>
    <source>
        <strain evidence="3">ChiBcec15-4380</strain>
    </source>
</reference>
<dbReference type="InterPro" id="IPR023299">
    <property type="entry name" value="ATPase_P-typ_cyto_dom_N"/>
</dbReference>
<comment type="caution">
    <text evidence="3">The sequence shown here is derived from an EMBL/GenBank/DDBJ whole genome shotgun (WGS) entry which is preliminary data.</text>
</comment>
<feature type="transmembrane region" description="Helical" evidence="2">
    <location>
        <begin position="361"/>
        <end position="379"/>
    </location>
</feature>
<feature type="transmembrane region" description="Helical" evidence="2">
    <location>
        <begin position="223"/>
        <end position="244"/>
    </location>
</feature>
<sequence>MDKHLEQEEQFYNDAPVSEEEYSLEDIMREFGSWTTPPEPASKPDPAPAPAPEPTPEPEPVPEAQSPAEPAQQLPAVMRVAAEQREKPRFKITDLSGDTIRFGPVTEEDAEEEPPAPSTPVEMPEEPPIPEAELLLAQKREEKRRRRLESQERRAQRAAEKARKREEPEIVYPSPEDACADYAKAGTLRIRLMTNVFLTIASAVLLCLASFPVGGLDLTGSTWGLSVAMLALLLVQSLLTAEVFLRGIYQALRLKFDLMSLLTVTVLVTVADAFFAIPAQRLPFCTAPALMLLLALWSITLEKRAKWRTLKTVLSMDAPVAAVKEEKAWHGLDCIFRREGSLQDFTAMLETPDAAQKAMRVYAPLMLVVTAGLAVFAAIQGGSNFLWAWAALLSAALPAGAFLSCARPFALLARRLNRAGAAICGWRGAKILSGEGGIVIEDADLFPKSNISMNGMKMYSDMPIRQVVGYATAVLQAAGSGLVPLFEEVMKSENGRRYSADSFRQYEGGGLGAEIRGDVVLLGSLPFMRLMGVHVPEGTRVQSAVYISVNQELVGVFALTYAPASTCRAGLTAVLRSPGLTPVLATRDFMITPALVKKRYKISTDRLEFPVVAERARLSSQEAGEHGRQGALMARDSFVSFAAAVTGGRQLRRTVHGALVLSILSGILGTALMCILTYLDSTASASALNLLLYQLLWQVPTLMVTGFVGKS</sequence>
<organism evidence="3 4">
    <name type="scientific">Candidatus Avoscillospira avicola</name>
    <dbReference type="NCBI Taxonomy" id="2840706"/>
    <lineage>
        <taxon>Bacteria</taxon>
        <taxon>Bacillati</taxon>
        <taxon>Bacillota</taxon>
        <taxon>Clostridia</taxon>
        <taxon>Eubacteriales</taxon>
        <taxon>Oscillospiraceae</taxon>
        <taxon>Oscillospiraceae incertae sedis</taxon>
        <taxon>Candidatus Avoscillospira</taxon>
    </lineage>
</organism>
<reference evidence="3" key="1">
    <citation type="submission" date="2020-10" db="EMBL/GenBank/DDBJ databases">
        <authorList>
            <person name="Gilroy R."/>
        </authorList>
    </citation>
    <scope>NUCLEOTIDE SEQUENCE</scope>
    <source>
        <strain evidence="3">ChiBcec15-4380</strain>
    </source>
</reference>
<gene>
    <name evidence="3" type="ORF">IAA53_00760</name>
</gene>
<dbReference type="GO" id="GO:0000166">
    <property type="term" value="F:nucleotide binding"/>
    <property type="evidence" value="ECO:0007669"/>
    <property type="project" value="InterPro"/>
</dbReference>
<keyword evidence="2" id="KW-0472">Membrane</keyword>
<dbReference type="Proteomes" id="UP000824239">
    <property type="component" value="Unassembled WGS sequence"/>
</dbReference>
<evidence type="ECO:0000313" key="4">
    <source>
        <dbReference type="Proteomes" id="UP000824239"/>
    </source>
</evidence>